<dbReference type="PROSITE" id="PS50808">
    <property type="entry name" value="ZF_BED"/>
    <property type="match status" value="1"/>
</dbReference>
<proteinExistence type="predicted"/>
<evidence type="ECO:0000256" key="1">
    <source>
        <dbReference type="ARBA" id="ARBA00022723"/>
    </source>
</evidence>
<dbReference type="EMBL" id="OU898284">
    <property type="protein sequence ID" value="CAG9840667.1"/>
    <property type="molecule type" value="Genomic_DNA"/>
</dbReference>
<dbReference type="AlphaFoldDB" id="A0A9N9TFV6"/>
<dbReference type="SUPFAM" id="SSF57667">
    <property type="entry name" value="beta-beta-alpha zinc fingers"/>
    <property type="match status" value="1"/>
</dbReference>
<protein>
    <recommendedName>
        <fullName evidence="5">BED-type domain-containing protein</fullName>
    </recommendedName>
</protein>
<dbReference type="PANTHER" id="PTHR34396">
    <property type="entry name" value="OS03G0264950 PROTEIN-RELATED"/>
    <property type="match status" value="1"/>
</dbReference>
<keyword evidence="7" id="KW-1185">Reference proteome</keyword>
<dbReference type="GO" id="GO:1990837">
    <property type="term" value="F:sequence-specific double-stranded DNA binding"/>
    <property type="evidence" value="ECO:0007669"/>
    <property type="project" value="TreeGrafter"/>
</dbReference>
<feature type="domain" description="BED-type" evidence="5">
    <location>
        <begin position="5"/>
        <end position="56"/>
    </location>
</feature>
<sequence length="120" mass="13281">MSESQKRSDIWNYFTLQSKDRAECNHCGSLYSYKGGTTSNLKKHLASKHPTIILKTNKTSSQAISLSEEVPPINEGVPSTFLSLPSTSSSVQVEPNLLKRPRLQASLTTFISRPISLSKQ</sequence>
<evidence type="ECO:0000256" key="2">
    <source>
        <dbReference type="ARBA" id="ARBA00022771"/>
    </source>
</evidence>
<dbReference type="InterPro" id="IPR003656">
    <property type="entry name" value="Znf_BED"/>
</dbReference>
<dbReference type="SMART" id="SM00614">
    <property type="entry name" value="ZnF_BED"/>
    <property type="match status" value="1"/>
</dbReference>
<keyword evidence="3" id="KW-0862">Zinc</keyword>
<dbReference type="GO" id="GO:0008270">
    <property type="term" value="F:zinc ion binding"/>
    <property type="evidence" value="ECO:0007669"/>
    <property type="project" value="UniProtKB-KW"/>
</dbReference>
<dbReference type="InterPro" id="IPR053031">
    <property type="entry name" value="Cuticle_assoc_protein"/>
</dbReference>
<dbReference type="OrthoDB" id="1607513at2759"/>
<keyword evidence="1" id="KW-0479">Metal-binding</keyword>
<gene>
    <name evidence="6" type="ORF">DIABBA_LOCUS13291</name>
</gene>
<dbReference type="GO" id="GO:0005634">
    <property type="term" value="C:nucleus"/>
    <property type="evidence" value="ECO:0007669"/>
    <property type="project" value="TreeGrafter"/>
</dbReference>
<evidence type="ECO:0000313" key="6">
    <source>
        <dbReference type="EMBL" id="CAG9840667.1"/>
    </source>
</evidence>
<keyword evidence="2 4" id="KW-0863">Zinc-finger</keyword>
<dbReference type="InterPro" id="IPR036236">
    <property type="entry name" value="Znf_C2H2_sf"/>
</dbReference>
<evidence type="ECO:0000313" key="7">
    <source>
        <dbReference type="Proteomes" id="UP001153709"/>
    </source>
</evidence>
<accession>A0A9N9TFV6</accession>
<dbReference type="PANTHER" id="PTHR34396:SF25">
    <property type="entry name" value="BOUNDARY ELEMENT ASSOCIATED FACTOR"/>
    <property type="match status" value="1"/>
</dbReference>
<dbReference type="Proteomes" id="UP001153709">
    <property type="component" value="Chromosome 9"/>
</dbReference>
<evidence type="ECO:0000256" key="4">
    <source>
        <dbReference type="PROSITE-ProRule" id="PRU00027"/>
    </source>
</evidence>
<dbReference type="GO" id="GO:0006357">
    <property type="term" value="P:regulation of transcription by RNA polymerase II"/>
    <property type="evidence" value="ECO:0007669"/>
    <property type="project" value="TreeGrafter"/>
</dbReference>
<evidence type="ECO:0000256" key="3">
    <source>
        <dbReference type="ARBA" id="ARBA00022833"/>
    </source>
</evidence>
<name>A0A9N9TFV6_DIABA</name>
<evidence type="ECO:0000259" key="5">
    <source>
        <dbReference type="PROSITE" id="PS50808"/>
    </source>
</evidence>
<organism evidence="6 7">
    <name type="scientific">Diabrotica balteata</name>
    <name type="common">Banded cucumber beetle</name>
    <dbReference type="NCBI Taxonomy" id="107213"/>
    <lineage>
        <taxon>Eukaryota</taxon>
        <taxon>Metazoa</taxon>
        <taxon>Ecdysozoa</taxon>
        <taxon>Arthropoda</taxon>
        <taxon>Hexapoda</taxon>
        <taxon>Insecta</taxon>
        <taxon>Pterygota</taxon>
        <taxon>Neoptera</taxon>
        <taxon>Endopterygota</taxon>
        <taxon>Coleoptera</taxon>
        <taxon>Polyphaga</taxon>
        <taxon>Cucujiformia</taxon>
        <taxon>Chrysomeloidea</taxon>
        <taxon>Chrysomelidae</taxon>
        <taxon>Galerucinae</taxon>
        <taxon>Diabroticina</taxon>
        <taxon>Diabroticites</taxon>
        <taxon>Diabrotica</taxon>
    </lineage>
</organism>
<reference evidence="6" key="1">
    <citation type="submission" date="2022-01" db="EMBL/GenBank/DDBJ databases">
        <authorList>
            <person name="King R."/>
        </authorList>
    </citation>
    <scope>NUCLEOTIDE SEQUENCE</scope>
</reference>
<dbReference type="Pfam" id="PF02892">
    <property type="entry name" value="zf-BED"/>
    <property type="match status" value="1"/>
</dbReference>